<accession>A0A3L6DUE7</accession>
<evidence type="ECO:0000259" key="1">
    <source>
        <dbReference type="Pfam" id="PF00582"/>
    </source>
</evidence>
<dbReference type="PANTHER" id="PTHR47125:SF7">
    <property type="entry name" value="OS01G0875300 PROTEIN"/>
    <property type="match status" value="1"/>
</dbReference>
<dbReference type="SUPFAM" id="SSF52402">
    <property type="entry name" value="Adenine nucleotide alpha hydrolases-like"/>
    <property type="match status" value="1"/>
</dbReference>
<protein>
    <recommendedName>
        <fullName evidence="1">UspA domain-containing protein</fullName>
    </recommendedName>
</protein>
<dbReference type="EMBL" id="NCVQ01000009">
    <property type="protein sequence ID" value="PWZ11753.1"/>
    <property type="molecule type" value="Genomic_DNA"/>
</dbReference>
<dbReference type="Pfam" id="PF00582">
    <property type="entry name" value="Usp"/>
    <property type="match status" value="1"/>
</dbReference>
<reference evidence="2" key="1">
    <citation type="journal article" date="2018" name="Nat. Genet.">
        <title>Extensive intraspecific gene order and gene structural variations between Mo17 and other maize genomes.</title>
        <authorList>
            <person name="Sun S."/>
            <person name="Zhou Y."/>
            <person name="Chen J."/>
            <person name="Shi J."/>
            <person name="Zhao H."/>
            <person name="Zhao H."/>
            <person name="Song W."/>
            <person name="Zhang M."/>
            <person name="Cui Y."/>
            <person name="Dong X."/>
            <person name="Liu H."/>
            <person name="Ma X."/>
            <person name="Jiao Y."/>
            <person name="Wang B."/>
            <person name="Wei X."/>
            <person name="Stein J.C."/>
            <person name="Glaubitz J.C."/>
            <person name="Lu F."/>
            <person name="Yu G."/>
            <person name="Liang C."/>
            <person name="Fengler K."/>
            <person name="Li B."/>
            <person name="Rafalski A."/>
            <person name="Schnable P.S."/>
            <person name="Ware D.H."/>
            <person name="Buckler E.S."/>
            <person name="Lai J."/>
        </authorList>
    </citation>
    <scope>NUCLEOTIDE SEQUENCE [LARGE SCALE GENOMIC DNA]</scope>
    <source>
        <tissue evidence="2">Seedling</tissue>
    </source>
</reference>
<organism evidence="2">
    <name type="scientific">Zea mays</name>
    <name type="common">Maize</name>
    <dbReference type="NCBI Taxonomy" id="4577"/>
    <lineage>
        <taxon>Eukaryota</taxon>
        <taxon>Viridiplantae</taxon>
        <taxon>Streptophyta</taxon>
        <taxon>Embryophyta</taxon>
        <taxon>Tracheophyta</taxon>
        <taxon>Spermatophyta</taxon>
        <taxon>Magnoliopsida</taxon>
        <taxon>Liliopsida</taxon>
        <taxon>Poales</taxon>
        <taxon>Poaceae</taxon>
        <taxon>PACMAD clade</taxon>
        <taxon>Panicoideae</taxon>
        <taxon>Andropogonodae</taxon>
        <taxon>Andropogoneae</taxon>
        <taxon>Tripsacinae</taxon>
        <taxon>Zea</taxon>
    </lineage>
</organism>
<dbReference type="InterPro" id="IPR006016">
    <property type="entry name" value="UspA"/>
</dbReference>
<name>A0A3L6DUE7_MAIZE</name>
<dbReference type="CDD" id="cd00293">
    <property type="entry name" value="USP-like"/>
    <property type="match status" value="1"/>
</dbReference>
<sequence length="242" mass="26061">MASSAEERFLRQLSASNGGDAGVCGGQQLDHKEYCAERRGSRRWSRKRAAAARGYCGAGGGYDYDYDVKQQAEAASAAARKRVIVVVDDTSGSKHAMMWALTHVASKGDFLTLLHVLLPHSGGGGGCSRGEEASSLANSLGTLCKASRPEVEVEALVIQGPKLGTVLSQVKKLEASVLVLGQGRPSPCYRWLSCFLRSSSEEFVEQCIDQAECLTLAVRKQSKAVGGYLVSTRWQKNFWLLA</sequence>
<evidence type="ECO:0000313" key="2">
    <source>
        <dbReference type="EMBL" id="PWZ11753.1"/>
    </source>
</evidence>
<dbReference type="Proteomes" id="UP000251960">
    <property type="component" value="Chromosome 8"/>
</dbReference>
<dbReference type="AlphaFoldDB" id="A0A3L6DUE7"/>
<dbReference type="PANTHER" id="PTHR47125">
    <property type="entry name" value="ADENINE NUCLEOTIDE ALPHA HYDROLASES-LIKE SUPERFAMILY PROTEIN"/>
    <property type="match status" value="1"/>
</dbReference>
<gene>
    <name evidence="2" type="ORF">Zm00014a_027459</name>
</gene>
<feature type="domain" description="UspA" evidence="1">
    <location>
        <begin position="80"/>
        <end position="219"/>
    </location>
</feature>
<proteinExistence type="predicted"/>
<dbReference type="Gene3D" id="3.40.50.12370">
    <property type="match status" value="1"/>
</dbReference>
<comment type="caution">
    <text evidence="2">The sequence shown here is derived from an EMBL/GenBank/DDBJ whole genome shotgun (WGS) entry which is preliminary data.</text>
</comment>
<dbReference type="ExpressionAtlas" id="A0A3L6DUE7">
    <property type="expression patterns" value="baseline and differential"/>
</dbReference>